<protein>
    <recommendedName>
        <fullName evidence="4">Plasmid stabilization protein</fullName>
    </recommendedName>
</protein>
<dbReference type="HOGENOM" id="CLU_177655_0_0_10"/>
<dbReference type="EMBL" id="CP007035">
    <property type="protein sequence ID" value="AHF18054.1"/>
    <property type="molecule type" value="Genomic_DNA"/>
</dbReference>
<dbReference type="KEGG" id="nso:NIASO_19515"/>
<keyword evidence="1" id="KW-1277">Toxin-antitoxin system</keyword>
<dbReference type="Proteomes" id="UP000003586">
    <property type="component" value="Chromosome"/>
</dbReference>
<evidence type="ECO:0008006" key="4">
    <source>
        <dbReference type="Google" id="ProtNLM"/>
    </source>
</evidence>
<sequence>MVTVWSKRAMTELLRAYEYIYQDSPKNAANVCDQLIDLSIALAKHPEIHPPDKYKKNNDGNWRAFEQFKFRVFLSHYEA</sequence>
<evidence type="ECO:0000256" key="1">
    <source>
        <dbReference type="ARBA" id="ARBA00022649"/>
    </source>
</evidence>
<name>W0F9A3_9BACT</name>
<dbReference type="STRING" id="929713.NIASO_19515"/>
<accession>W0F9A3</accession>
<gene>
    <name evidence="2" type="ORF">NIASO_19515</name>
</gene>
<dbReference type="InterPro" id="IPR007712">
    <property type="entry name" value="RelE/ParE_toxin"/>
</dbReference>
<dbReference type="OrthoDB" id="962256at2"/>
<dbReference type="Pfam" id="PF05016">
    <property type="entry name" value="ParE_toxin"/>
    <property type="match status" value="1"/>
</dbReference>
<keyword evidence="3" id="KW-1185">Reference proteome</keyword>
<dbReference type="AlphaFoldDB" id="W0F9A3"/>
<proteinExistence type="predicted"/>
<dbReference type="InterPro" id="IPR035093">
    <property type="entry name" value="RelE/ParE_toxin_dom_sf"/>
</dbReference>
<organism evidence="2 3">
    <name type="scientific">Niabella soli DSM 19437</name>
    <dbReference type="NCBI Taxonomy" id="929713"/>
    <lineage>
        <taxon>Bacteria</taxon>
        <taxon>Pseudomonadati</taxon>
        <taxon>Bacteroidota</taxon>
        <taxon>Chitinophagia</taxon>
        <taxon>Chitinophagales</taxon>
        <taxon>Chitinophagaceae</taxon>
        <taxon>Niabella</taxon>
    </lineage>
</organism>
<evidence type="ECO:0000313" key="3">
    <source>
        <dbReference type="Proteomes" id="UP000003586"/>
    </source>
</evidence>
<dbReference type="RefSeq" id="WP_008588388.1">
    <property type="nucleotide sequence ID" value="NZ_CP007035.1"/>
</dbReference>
<dbReference type="eggNOG" id="COG3668">
    <property type="taxonomic scope" value="Bacteria"/>
</dbReference>
<reference evidence="2 3" key="1">
    <citation type="submission" date="2013-12" db="EMBL/GenBank/DDBJ databases">
        <authorList>
            <consortium name="DOE Joint Genome Institute"/>
            <person name="Eisen J."/>
            <person name="Huntemann M."/>
            <person name="Han J."/>
            <person name="Chen A."/>
            <person name="Kyrpides N."/>
            <person name="Mavromatis K."/>
            <person name="Markowitz V."/>
            <person name="Palaniappan K."/>
            <person name="Ivanova N."/>
            <person name="Schaumberg A."/>
            <person name="Pati A."/>
            <person name="Liolios K."/>
            <person name="Nordberg H.P."/>
            <person name="Cantor M.N."/>
            <person name="Hua S.X."/>
            <person name="Woyke T."/>
        </authorList>
    </citation>
    <scope>NUCLEOTIDE SEQUENCE [LARGE SCALE GENOMIC DNA]</scope>
    <source>
        <strain evidence="3">DSM 19437</strain>
    </source>
</reference>
<evidence type="ECO:0000313" key="2">
    <source>
        <dbReference type="EMBL" id="AHF18054.1"/>
    </source>
</evidence>
<dbReference type="Gene3D" id="3.30.2310.20">
    <property type="entry name" value="RelE-like"/>
    <property type="match status" value="1"/>
</dbReference>